<feature type="domain" description="Reverse transcriptase" evidence="10">
    <location>
        <begin position="503"/>
        <end position="682"/>
    </location>
</feature>
<dbReference type="PROSITE" id="PS50158">
    <property type="entry name" value="ZF_CCHC"/>
    <property type="match status" value="1"/>
</dbReference>
<dbReference type="Gene3D" id="3.30.420.10">
    <property type="entry name" value="Ribonuclease H-like superfamily/Ribonuclease H"/>
    <property type="match status" value="1"/>
</dbReference>
<dbReference type="GO" id="GO:0015074">
    <property type="term" value="P:DNA integration"/>
    <property type="evidence" value="ECO:0007669"/>
    <property type="project" value="InterPro"/>
</dbReference>
<dbReference type="PROSITE" id="PS50994">
    <property type="entry name" value="INTEGRASE"/>
    <property type="match status" value="1"/>
</dbReference>
<reference evidence="13" key="1">
    <citation type="submission" date="2019-12" db="UniProtKB">
        <authorList>
            <consortium name="WormBaseParasite"/>
        </authorList>
    </citation>
    <scope>IDENTIFICATION</scope>
</reference>
<keyword evidence="5" id="KW-0255">Endonuclease</keyword>
<feature type="domain" description="CCHC-type" evidence="9">
    <location>
        <begin position="232"/>
        <end position="249"/>
    </location>
</feature>
<proteinExistence type="predicted"/>
<dbReference type="GO" id="GO:0003964">
    <property type="term" value="F:RNA-directed DNA polymerase activity"/>
    <property type="evidence" value="ECO:0007669"/>
    <property type="project" value="UniProtKB-KW"/>
</dbReference>
<keyword evidence="8" id="KW-0863">Zinc-finger</keyword>
<keyword evidence="4" id="KW-0540">Nuclease</keyword>
<keyword evidence="6" id="KW-0378">Hydrolase</keyword>
<dbReference type="Proteomes" id="UP000046395">
    <property type="component" value="Unassembled WGS sequence"/>
</dbReference>
<keyword evidence="7" id="KW-0695">RNA-directed DNA polymerase</keyword>
<keyword evidence="8" id="KW-0479">Metal-binding</keyword>
<evidence type="ECO:0000259" key="11">
    <source>
        <dbReference type="PROSITE" id="PS50994"/>
    </source>
</evidence>
<dbReference type="Pfam" id="PF17917">
    <property type="entry name" value="RT_RNaseH"/>
    <property type="match status" value="1"/>
</dbReference>
<dbReference type="GO" id="GO:0019899">
    <property type="term" value="F:enzyme binding"/>
    <property type="evidence" value="ECO:0007669"/>
    <property type="project" value="UniProtKB-ARBA"/>
</dbReference>
<evidence type="ECO:0000256" key="4">
    <source>
        <dbReference type="ARBA" id="ARBA00022722"/>
    </source>
</evidence>
<dbReference type="GO" id="GO:0004190">
    <property type="term" value="F:aspartic-type endopeptidase activity"/>
    <property type="evidence" value="ECO:0007669"/>
    <property type="project" value="InterPro"/>
</dbReference>
<evidence type="ECO:0000259" key="10">
    <source>
        <dbReference type="PROSITE" id="PS50878"/>
    </source>
</evidence>
<dbReference type="STRING" id="70415.A0A5S6QR35"/>
<dbReference type="InterPro" id="IPR001969">
    <property type="entry name" value="Aspartic_peptidase_AS"/>
</dbReference>
<evidence type="ECO:0000256" key="3">
    <source>
        <dbReference type="ARBA" id="ARBA00022695"/>
    </source>
</evidence>
<evidence type="ECO:0000313" key="12">
    <source>
        <dbReference type="Proteomes" id="UP000046395"/>
    </source>
</evidence>
<dbReference type="InterPro" id="IPR000477">
    <property type="entry name" value="RT_dom"/>
</dbReference>
<evidence type="ECO:0000256" key="8">
    <source>
        <dbReference type="PROSITE-ProRule" id="PRU00047"/>
    </source>
</evidence>
<dbReference type="PANTHER" id="PTHR37984:SF5">
    <property type="entry name" value="PROTEIN NYNRIN-LIKE"/>
    <property type="match status" value="1"/>
</dbReference>
<evidence type="ECO:0000256" key="1">
    <source>
        <dbReference type="ARBA" id="ARBA00012493"/>
    </source>
</evidence>
<evidence type="ECO:0000256" key="5">
    <source>
        <dbReference type="ARBA" id="ARBA00022759"/>
    </source>
</evidence>
<dbReference type="InterPro" id="IPR021109">
    <property type="entry name" value="Peptidase_aspartic_dom_sf"/>
</dbReference>
<dbReference type="CDD" id="cd09274">
    <property type="entry name" value="RNase_HI_RT_Ty3"/>
    <property type="match status" value="1"/>
</dbReference>
<dbReference type="InterPro" id="IPR001584">
    <property type="entry name" value="Integrase_cat-core"/>
</dbReference>
<dbReference type="PROSITE" id="PS50878">
    <property type="entry name" value="RT_POL"/>
    <property type="match status" value="1"/>
</dbReference>
<feature type="domain" description="Integrase catalytic" evidence="11">
    <location>
        <begin position="1033"/>
        <end position="1125"/>
    </location>
</feature>
<dbReference type="InterPro" id="IPR001878">
    <property type="entry name" value="Znf_CCHC"/>
</dbReference>
<dbReference type="CDD" id="cd01647">
    <property type="entry name" value="RT_LTR"/>
    <property type="match status" value="1"/>
</dbReference>
<dbReference type="Gene3D" id="2.40.70.10">
    <property type="entry name" value="Acid Proteases"/>
    <property type="match status" value="1"/>
</dbReference>
<dbReference type="GO" id="GO:0008270">
    <property type="term" value="F:zinc ion binding"/>
    <property type="evidence" value="ECO:0007669"/>
    <property type="project" value="UniProtKB-KW"/>
</dbReference>
<evidence type="ECO:0000313" key="13">
    <source>
        <dbReference type="WBParaSite" id="TMUE_2000009613.1"/>
    </source>
</evidence>
<dbReference type="SMART" id="SM00343">
    <property type="entry name" value="ZnF_C2HC"/>
    <property type="match status" value="1"/>
</dbReference>
<dbReference type="InterPro" id="IPR036397">
    <property type="entry name" value="RNaseH_sf"/>
</dbReference>
<dbReference type="InterPro" id="IPR036875">
    <property type="entry name" value="Znf_CCHC_sf"/>
</dbReference>
<keyword evidence="2" id="KW-0808">Transferase</keyword>
<dbReference type="SUPFAM" id="SSF50630">
    <property type="entry name" value="Acid proteases"/>
    <property type="match status" value="1"/>
</dbReference>
<dbReference type="GO" id="GO:0006508">
    <property type="term" value="P:proteolysis"/>
    <property type="evidence" value="ECO:0007669"/>
    <property type="project" value="InterPro"/>
</dbReference>
<dbReference type="InterPro" id="IPR043128">
    <property type="entry name" value="Rev_trsase/Diguanyl_cyclase"/>
</dbReference>
<sequence>MAKRPGIDDPTVHIPTTVNVSLPRQFENGDFLEWATRFELCSRSNGWTDSVMAMKLPTLLEGEAYIVYQGLPKEVLNSYVQLKEALTSRLHPDKLGHSALQRFEERKLQPGETVECFAYHLRRLLTLAIPSLDAESKEKLLLHRFIQGLPAEHNRTLRLCSDSMTLQEAVDKARLITDVDSESTHSATSSAALVSKVDQLAAAIGRLELQVEQRRDDNRFGAMQARRYQGPRRCFSCRAIGHIARNCPRRRRQSGDGRPPFASLVISNNQLSCVASGWLADNSVDMLIDSGSSVSLLAEAMFHRLHTDVKLLECSAISLSTAATDKLLIDSAVVLPLRLGQLQTQHQFLIVPRLTFPVVLGFDFLHRHAIQLDCAKMLLKGPCLGDVALHTSLSSFFRNSDNSTHYATQHHTVNAAFVDDGCSIVENCVVPDFSNDQIELPDAPIAFRDLIASNRHLFQVKPGRTSAAYHFIPTADTSPVRIPPRRVPVHLREEVERQILIMERNGIIRPSNSPWLFPAVFTKKKTGELRICVDYRELNKVTRKDSYPLPLPDEVQDRIGGATIFSTLDLNSGFWQLPIHPKDCHKTAFSPGPGMGLYEFVRMPFGLTGGPSSFQRLMDSVLRGLPFTMVYLDDVLIFSRDIPEHRSHLAEVFKRLTQNGLTLRGVKCHIAKPQIAYLGHIFSARGMEPDPSKVAAVTSFERPTNIRQVRQFLGLASYYRRYVKDFATLAAPLHRLLEKAATFQWDTGAEQAFQKLKMVLTSPPVLANPCFEKEFDLFTDASDAGLGAVLEQEGRVIAYASRALNRAEKNFSTIEKECLAIIFATKIFRHYLLAKHFTLFTDHSPLQWLSAQKMEGTNNRNADALSRLLPNDPLQHCLAVQVATARVTVEELAASQAADPILSRVIRSLQGSPMCRGAEWKRFPLRRFAQLLPRLSLTSGVLQLRKISELGTERTLARLHNCAYWFGMDRDILQFCNKCQNMPVGKPWERLGMDILELPESSSGNRYVLVIQDYFTKWLTAFPLKNQTANTVAAHARNFESDLLREVCTTFGITKTRTTPYHPQSDGLVERGNRTILQLLRTLGAQHGFTPYQLIFGRPPFDLNPLVHLPDYHGYDPPSYHDHLLTRIKRTYCMAKRNLDQAAQRQCRAYNRCATSQPVYHCGDPVWLYRRTCAKLEPRWEGNWLVRKVIGPVTVEIQNNDGQRKVVHVNDLRKLNQSRQDEDPPQTATEPAVVDLRPVRQRHAPRRFLDYVMT</sequence>
<dbReference type="AlphaFoldDB" id="A0A5S6QR35"/>
<dbReference type="Pfam" id="PF00078">
    <property type="entry name" value="RVT_1"/>
    <property type="match status" value="1"/>
</dbReference>
<dbReference type="GO" id="GO:0042575">
    <property type="term" value="C:DNA polymerase complex"/>
    <property type="evidence" value="ECO:0007669"/>
    <property type="project" value="UniProtKB-ARBA"/>
</dbReference>
<dbReference type="InterPro" id="IPR043502">
    <property type="entry name" value="DNA/RNA_pol_sf"/>
</dbReference>
<dbReference type="Gene3D" id="3.10.20.370">
    <property type="match status" value="1"/>
</dbReference>
<dbReference type="PROSITE" id="PS00141">
    <property type="entry name" value="ASP_PROTEASE"/>
    <property type="match status" value="1"/>
</dbReference>
<keyword evidence="3" id="KW-0548">Nucleotidyltransferase</keyword>
<dbReference type="Gene3D" id="3.30.70.270">
    <property type="match status" value="2"/>
</dbReference>
<evidence type="ECO:0000256" key="2">
    <source>
        <dbReference type="ARBA" id="ARBA00022679"/>
    </source>
</evidence>
<dbReference type="SUPFAM" id="SSF53098">
    <property type="entry name" value="Ribonuclease H-like"/>
    <property type="match status" value="1"/>
</dbReference>
<dbReference type="InterPro" id="IPR050951">
    <property type="entry name" value="Retrovirus_Pol_polyprotein"/>
</dbReference>
<evidence type="ECO:0000259" key="9">
    <source>
        <dbReference type="PROSITE" id="PS50158"/>
    </source>
</evidence>
<keyword evidence="12" id="KW-1185">Reference proteome</keyword>
<dbReference type="GO" id="GO:0003676">
    <property type="term" value="F:nucleic acid binding"/>
    <property type="evidence" value="ECO:0007669"/>
    <property type="project" value="InterPro"/>
</dbReference>
<dbReference type="GO" id="GO:0004519">
    <property type="term" value="F:endonuclease activity"/>
    <property type="evidence" value="ECO:0007669"/>
    <property type="project" value="UniProtKB-KW"/>
</dbReference>
<dbReference type="SUPFAM" id="SSF57756">
    <property type="entry name" value="Retrovirus zinc finger-like domains"/>
    <property type="match status" value="1"/>
</dbReference>
<dbReference type="InterPro" id="IPR012337">
    <property type="entry name" value="RNaseH-like_sf"/>
</dbReference>
<evidence type="ECO:0000256" key="6">
    <source>
        <dbReference type="ARBA" id="ARBA00022801"/>
    </source>
</evidence>
<dbReference type="SUPFAM" id="SSF56672">
    <property type="entry name" value="DNA/RNA polymerases"/>
    <property type="match status" value="1"/>
</dbReference>
<dbReference type="WBParaSite" id="TMUE_2000009613.1">
    <property type="protein sequence ID" value="TMUE_2000009613.1"/>
    <property type="gene ID" value="WBGene00300658"/>
</dbReference>
<accession>A0A5S6QR35</accession>
<dbReference type="Gene3D" id="3.10.10.10">
    <property type="entry name" value="HIV Type 1 Reverse Transcriptase, subunit A, domain 1"/>
    <property type="match status" value="1"/>
</dbReference>
<protein>
    <recommendedName>
        <fullName evidence="1">RNA-directed DNA polymerase</fullName>
        <ecNumber evidence="1">2.7.7.49</ecNumber>
    </recommendedName>
</protein>
<dbReference type="InterPro" id="IPR041373">
    <property type="entry name" value="RT_RNaseH"/>
</dbReference>
<dbReference type="CDD" id="cd00303">
    <property type="entry name" value="retropepsin_like"/>
    <property type="match status" value="1"/>
</dbReference>
<dbReference type="EC" id="2.7.7.49" evidence="1"/>
<dbReference type="PANTHER" id="PTHR37984">
    <property type="entry name" value="PROTEIN CBG26694"/>
    <property type="match status" value="1"/>
</dbReference>
<evidence type="ECO:0000256" key="7">
    <source>
        <dbReference type="ARBA" id="ARBA00022918"/>
    </source>
</evidence>
<dbReference type="FunFam" id="3.10.20.370:FF:000001">
    <property type="entry name" value="Retrovirus-related Pol polyprotein from transposon 17.6-like protein"/>
    <property type="match status" value="1"/>
</dbReference>
<dbReference type="FunFam" id="3.30.70.270:FF:000020">
    <property type="entry name" value="Transposon Tf2-6 polyprotein-like Protein"/>
    <property type="match status" value="1"/>
</dbReference>
<dbReference type="Gene3D" id="4.10.60.10">
    <property type="entry name" value="Zinc finger, CCHC-type"/>
    <property type="match status" value="1"/>
</dbReference>
<organism evidence="12 13">
    <name type="scientific">Trichuris muris</name>
    <name type="common">Mouse whipworm</name>
    <dbReference type="NCBI Taxonomy" id="70415"/>
    <lineage>
        <taxon>Eukaryota</taxon>
        <taxon>Metazoa</taxon>
        <taxon>Ecdysozoa</taxon>
        <taxon>Nematoda</taxon>
        <taxon>Enoplea</taxon>
        <taxon>Dorylaimia</taxon>
        <taxon>Trichinellida</taxon>
        <taxon>Trichuridae</taxon>
        <taxon>Trichuris</taxon>
    </lineage>
</organism>
<keyword evidence="8" id="KW-0862">Zinc</keyword>
<name>A0A5S6QR35_TRIMR</name>